<accession>A0A447GDI8</accession>
<sequence>MATQDLTLANFRQTVYGNDNVLVYVWAPLCAPCDVFTPTYEESSDKYPDIVYGKVNYETEQELVSMAQVKHLPTLMAFKKGKLVFKQAGIANPNVMDDLVGHLRVWNVPSPASRRGLL</sequence>
<dbReference type="GO" id="GO:0005829">
    <property type="term" value="C:cytosol"/>
    <property type="evidence" value="ECO:0007669"/>
    <property type="project" value="TreeGrafter"/>
</dbReference>
<dbReference type="InterPro" id="IPR013766">
    <property type="entry name" value="Thioredoxin_domain"/>
</dbReference>
<evidence type="ECO:0000313" key="3">
    <source>
        <dbReference type="EMBL" id="VDM88542.1"/>
    </source>
</evidence>
<dbReference type="PANTHER" id="PTHR45663:SF40">
    <property type="entry name" value="THIOREDOXIN 2"/>
    <property type="match status" value="1"/>
</dbReference>
<comment type="function">
    <text evidence="1">Participates in various redox reactions through the reversible oxidation of its active center dithiol to a disulfide and catalyzes dithiol-disulfide exchange reactions.</text>
</comment>
<evidence type="ECO:0000256" key="1">
    <source>
        <dbReference type="ARBA" id="ARBA00003318"/>
    </source>
</evidence>
<dbReference type="SUPFAM" id="SSF52833">
    <property type="entry name" value="Thioredoxin-like"/>
    <property type="match status" value="1"/>
</dbReference>
<proteinExistence type="predicted"/>
<dbReference type="OrthoDB" id="9790390at2"/>
<organism evidence="3 4">
    <name type="scientific">Mycobacterium basiliense</name>
    <dbReference type="NCBI Taxonomy" id="2094119"/>
    <lineage>
        <taxon>Bacteria</taxon>
        <taxon>Bacillati</taxon>
        <taxon>Actinomycetota</taxon>
        <taxon>Actinomycetes</taxon>
        <taxon>Mycobacteriales</taxon>
        <taxon>Mycobacteriaceae</taxon>
        <taxon>Mycobacterium</taxon>
    </lineage>
</organism>
<dbReference type="CDD" id="cd02947">
    <property type="entry name" value="TRX_family"/>
    <property type="match status" value="1"/>
</dbReference>
<dbReference type="RefSeq" id="WP_158016587.1">
    <property type="nucleotide sequence ID" value="NZ_CBCSKE010000001.1"/>
</dbReference>
<feature type="domain" description="Thioredoxin" evidence="2">
    <location>
        <begin position="1"/>
        <end position="105"/>
    </location>
</feature>
<keyword evidence="4" id="KW-1185">Reference proteome</keyword>
<reference evidence="4" key="1">
    <citation type="submission" date="2018-02" db="EMBL/GenBank/DDBJ databases">
        <authorList>
            <person name="Seth-Smith MB H."/>
            <person name="Seth-Smith H."/>
        </authorList>
    </citation>
    <scope>NUCLEOTIDE SEQUENCE [LARGE SCALE GENOMIC DNA]</scope>
</reference>
<dbReference type="PANTHER" id="PTHR45663">
    <property type="entry name" value="GEO12009P1"/>
    <property type="match status" value="1"/>
</dbReference>
<dbReference type="GO" id="GO:0015035">
    <property type="term" value="F:protein-disulfide reductase activity"/>
    <property type="evidence" value="ECO:0007669"/>
    <property type="project" value="TreeGrafter"/>
</dbReference>
<gene>
    <name evidence="3" type="primary">trxA_1</name>
    <name evidence="3" type="ORF">MB901379_02104</name>
</gene>
<dbReference type="Proteomes" id="UP000269998">
    <property type="component" value="Chromosome"/>
</dbReference>
<dbReference type="PROSITE" id="PS51352">
    <property type="entry name" value="THIOREDOXIN_2"/>
    <property type="match status" value="1"/>
</dbReference>
<protein>
    <submittedName>
        <fullName evidence="3">Thioredoxin</fullName>
    </submittedName>
</protein>
<dbReference type="InterPro" id="IPR036249">
    <property type="entry name" value="Thioredoxin-like_sf"/>
</dbReference>
<evidence type="ECO:0000259" key="2">
    <source>
        <dbReference type="PROSITE" id="PS51352"/>
    </source>
</evidence>
<dbReference type="Pfam" id="PF00085">
    <property type="entry name" value="Thioredoxin"/>
    <property type="match status" value="1"/>
</dbReference>
<dbReference type="EMBL" id="LR130759">
    <property type="protein sequence ID" value="VDM88542.1"/>
    <property type="molecule type" value="Genomic_DNA"/>
</dbReference>
<dbReference type="KEGG" id="mbai:MB901379_02104"/>
<dbReference type="Gene3D" id="3.40.30.10">
    <property type="entry name" value="Glutaredoxin"/>
    <property type="match status" value="1"/>
</dbReference>
<evidence type="ECO:0000313" key="4">
    <source>
        <dbReference type="Proteomes" id="UP000269998"/>
    </source>
</evidence>
<dbReference type="AlphaFoldDB" id="A0A447GDI8"/>
<name>A0A447GDI8_9MYCO</name>